<reference evidence="2" key="1">
    <citation type="journal article" date="2022" name="Int. J. Mol. Sci.">
        <title>Draft Genome of Tanacetum Coccineum: Genomic Comparison of Closely Related Tanacetum-Family Plants.</title>
        <authorList>
            <person name="Yamashiro T."/>
            <person name="Shiraishi A."/>
            <person name="Nakayama K."/>
            <person name="Satake H."/>
        </authorList>
    </citation>
    <scope>NUCLEOTIDE SEQUENCE</scope>
</reference>
<feature type="region of interest" description="Disordered" evidence="1">
    <location>
        <begin position="1"/>
        <end position="71"/>
    </location>
</feature>
<evidence type="ECO:0000256" key="1">
    <source>
        <dbReference type="SAM" id="MobiDB-lite"/>
    </source>
</evidence>
<name>A0ABQ4ZL84_9ASTR</name>
<evidence type="ECO:0000313" key="2">
    <source>
        <dbReference type="EMBL" id="GJS89962.1"/>
    </source>
</evidence>
<feature type="non-terminal residue" evidence="2">
    <location>
        <position position="1"/>
    </location>
</feature>
<feature type="compositionally biased region" description="Basic and acidic residues" evidence="1">
    <location>
        <begin position="39"/>
        <end position="57"/>
    </location>
</feature>
<accession>A0ABQ4ZL84</accession>
<dbReference type="Proteomes" id="UP001151760">
    <property type="component" value="Unassembled WGS sequence"/>
</dbReference>
<protein>
    <submittedName>
        <fullName evidence="2">Uncharacterized protein</fullName>
    </submittedName>
</protein>
<evidence type="ECO:0000313" key="3">
    <source>
        <dbReference type="Proteomes" id="UP001151760"/>
    </source>
</evidence>
<organism evidence="2 3">
    <name type="scientific">Tanacetum coccineum</name>
    <dbReference type="NCBI Taxonomy" id="301880"/>
    <lineage>
        <taxon>Eukaryota</taxon>
        <taxon>Viridiplantae</taxon>
        <taxon>Streptophyta</taxon>
        <taxon>Embryophyta</taxon>
        <taxon>Tracheophyta</taxon>
        <taxon>Spermatophyta</taxon>
        <taxon>Magnoliopsida</taxon>
        <taxon>eudicotyledons</taxon>
        <taxon>Gunneridae</taxon>
        <taxon>Pentapetalae</taxon>
        <taxon>asterids</taxon>
        <taxon>campanulids</taxon>
        <taxon>Asterales</taxon>
        <taxon>Asteraceae</taxon>
        <taxon>Asteroideae</taxon>
        <taxon>Anthemideae</taxon>
        <taxon>Anthemidinae</taxon>
        <taxon>Tanacetum</taxon>
    </lineage>
</organism>
<dbReference type="EMBL" id="BQNB010011391">
    <property type="protein sequence ID" value="GJS89962.1"/>
    <property type="molecule type" value="Genomic_DNA"/>
</dbReference>
<keyword evidence="3" id="KW-1185">Reference proteome</keyword>
<gene>
    <name evidence="2" type="ORF">Tco_0772598</name>
</gene>
<proteinExistence type="predicted"/>
<sequence>SKDAESSRDSRSKGKKFSIEDTGVQQDQEFVTGDNDEQPADKEVTRADWFKKPERPPTPDPYWNKRQQADFRPPQTWISQVARAEEPQTSFDEFMDTLFNEFMDTSFDFSTFVLNWLNIADLT</sequence>
<feature type="compositionally biased region" description="Basic and acidic residues" evidence="1">
    <location>
        <begin position="1"/>
        <end position="12"/>
    </location>
</feature>
<comment type="caution">
    <text evidence="2">The sequence shown here is derived from an EMBL/GenBank/DDBJ whole genome shotgun (WGS) entry which is preliminary data.</text>
</comment>
<reference evidence="2" key="2">
    <citation type="submission" date="2022-01" db="EMBL/GenBank/DDBJ databases">
        <authorList>
            <person name="Yamashiro T."/>
            <person name="Shiraishi A."/>
            <person name="Satake H."/>
            <person name="Nakayama K."/>
        </authorList>
    </citation>
    <scope>NUCLEOTIDE SEQUENCE</scope>
</reference>